<dbReference type="Proteomes" id="UP000176317">
    <property type="component" value="Unassembled WGS sequence"/>
</dbReference>
<sequence>MKLLTNTDRFIAISELRRRFGEIEKALPYVNRFIITKKGKPFAILSADPALKKNKLLEMVGIWKNTELDDDKLWKDVSKHKSRKKIIKW</sequence>
<accession>A0A1F5G4L9</accession>
<name>A0A1F5G4L9_9BACT</name>
<gene>
    <name evidence="1" type="ORF">A2164_03410</name>
</gene>
<evidence type="ECO:0000313" key="1">
    <source>
        <dbReference type="EMBL" id="OGD86798.1"/>
    </source>
</evidence>
<evidence type="ECO:0000313" key="2">
    <source>
        <dbReference type="Proteomes" id="UP000176317"/>
    </source>
</evidence>
<organism evidence="1 2">
    <name type="scientific">Candidatus Curtissbacteria bacterium RBG_13_35_7</name>
    <dbReference type="NCBI Taxonomy" id="1797705"/>
    <lineage>
        <taxon>Bacteria</taxon>
        <taxon>Candidatus Curtissiibacteriota</taxon>
    </lineage>
</organism>
<protein>
    <recommendedName>
        <fullName evidence="3">Antitoxin</fullName>
    </recommendedName>
</protein>
<reference evidence="1 2" key="1">
    <citation type="journal article" date="2016" name="Nat. Commun.">
        <title>Thousands of microbial genomes shed light on interconnected biogeochemical processes in an aquifer system.</title>
        <authorList>
            <person name="Anantharaman K."/>
            <person name="Brown C.T."/>
            <person name="Hug L.A."/>
            <person name="Sharon I."/>
            <person name="Castelle C.J."/>
            <person name="Probst A.J."/>
            <person name="Thomas B.C."/>
            <person name="Singh A."/>
            <person name="Wilkins M.J."/>
            <person name="Karaoz U."/>
            <person name="Brodie E.L."/>
            <person name="Williams K.H."/>
            <person name="Hubbard S.S."/>
            <person name="Banfield J.F."/>
        </authorList>
    </citation>
    <scope>NUCLEOTIDE SEQUENCE [LARGE SCALE GENOMIC DNA]</scope>
</reference>
<evidence type="ECO:0008006" key="3">
    <source>
        <dbReference type="Google" id="ProtNLM"/>
    </source>
</evidence>
<comment type="caution">
    <text evidence="1">The sequence shown here is derived from an EMBL/GenBank/DDBJ whole genome shotgun (WGS) entry which is preliminary data.</text>
</comment>
<proteinExistence type="predicted"/>
<dbReference type="EMBL" id="MFAT01000016">
    <property type="protein sequence ID" value="OGD86798.1"/>
    <property type="molecule type" value="Genomic_DNA"/>
</dbReference>
<dbReference type="AlphaFoldDB" id="A0A1F5G4L9"/>